<evidence type="ECO:0000256" key="4">
    <source>
        <dbReference type="ARBA" id="ARBA00023163"/>
    </source>
</evidence>
<keyword evidence="4" id="KW-0804">Transcription</keyword>
<proteinExistence type="inferred from homology"/>
<evidence type="ECO:0000256" key="1">
    <source>
        <dbReference type="ARBA" id="ARBA00009437"/>
    </source>
</evidence>
<evidence type="ECO:0000313" key="6">
    <source>
        <dbReference type="EMBL" id="TKI04815.1"/>
    </source>
</evidence>
<dbReference type="PROSITE" id="PS50931">
    <property type="entry name" value="HTH_LYSR"/>
    <property type="match status" value="1"/>
</dbReference>
<keyword evidence="7" id="KW-1185">Reference proteome</keyword>
<dbReference type="PANTHER" id="PTHR30537:SF5">
    <property type="entry name" value="HTH-TYPE TRANSCRIPTIONAL ACTIVATOR TTDR-RELATED"/>
    <property type="match status" value="1"/>
</dbReference>
<protein>
    <recommendedName>
        <fullName evidence="5">HTH lysR-type domain-containing protein</fullName>
    </recommendedName>
</protein>
<dbReference type="Pfam" id="PF00126">
    <property type="entry name" value="HTH_1"/>
    <property type="match status" value="1"/>
</dbReference>
<evidence type="ECO:0000256" key="2">
    <source>
        <dbReference type="ARBA" id="ARBA00023015"/>
    </source>
</evidence>
<dbReference type="InterPro" id="IPR036388">
    <property type="entry name" value="WH-like_DNA-bd_sf"/>
</dbReference>
<dbReference type="PANTHER" id="PTHR30537">
    <property type="entry name" value="HTH-TYPE TRANSCRIPTIONAL REGULATOR"/>
    <property type="match status" value="1"/>
</dbReference>
<evidence type="ECO:0000256" key="3">
    <source>
        <dbReference type="ARBA" id="ARBA00023125"/>
    </source>
</evidence>
<dbReference type="InterPro" id="IPR000847">
    <property type="entry name" value="LysR_HTH_N"/>
</dbReference>
<gene>
    <name evidence="6" type="ORF">FCN80_16910</name>
</gene>
<keyword evidence="3" id="KW-0238">DNA-binding</keyword>
<name>A0ABY2SIV2_9HYPH</name>
<dbReference type="InterPro" id="IPR058163">
    <property type="entry name" value="LysR-type_TF_proteobact-type"/>
</dbReference>
<accession>A0ABY2SIV2</accession>
<dbReference type="InterPro" id="IPR005119">
    <property type="entry name" value="LysR_subst-bd"/>
</dbReference>
<dbReference type="Proteomes" id="UP000305202">
    <property type="component" value="Unassembled WGS sequence"/>
</dbReference>
<dbReference type="InterPro" id="IPR036390">
    <property type="entry name" value="WH_DNA-bd_sf"/>
</dbReference>
<feature type="domain" description="HTH lysR-type" evidence="5">
    <location>
        <begin position="1"/>
        <end position="28"/>
    </location>
</feature>
<dbReference type="Gene3D" id="3.40.190.10">
    <property type="entry name" value="Periplasmic binding protein-like II"/>
    <property type="match status" value="2"/>
</dbReference>
<comment type="caution">
    <text evidence="6">The sequence shown here is derived from an EMBL/GenBank/DDBJ whole genome shotgun (WGS) entry which is preliminary data.</text>
</comment>
<dbReference type="EMBL" id="SZPQ01000025">
    <property type="protein sequence ID" value="TKI04815.1"/>
    <property type="molecule type" value="Genomic_DNA"/>
</dbReference>
<dbReference type="Pfam" id="PF03466">
    <property type="entry name" value="LysR_substrate"/>
    <property type="match status" value="1"/>
</dbReference>
<dbReference type="Gene3D" id="1.10.10.10">
    <property type="entry name" value="Winged helix-like DNA-binding domain superfamily/Winged helix DNA-binding domain"/>
    <property type="match status" value="1"/>
</dbReference>
<sequence>MVGKHIRYLEQRLQVTLLNRTTRRQGLTEAGRLFYERCRRLPDYRLLLAASPAYLAAHGTPVSPVELTGHCCIGFSQWDSNHNWTLSGPDGEISVPVNSRLRLDSGEGARRAALADFGILMHAELLLKEDIAAGRLVSVLADYAPLPRPMNLLYLPERWQSPKLEAFIALTMARLWGRT</sequence>
<evidence type="ECO:0000259" key="5">
    <source>
        <dbReference type="PROSITE" id="PS50931"/>
    </source>
</evidence>
<keyword evidence="2" id="KW-0805">Transcription regulation</keyword>
<comment type="similarity">
    <text evidence="1">Belongs to the LysR transcriptional regulatory family.</text>
</comment>
<evidence type="ECO:0000313" key="7">
    <source>
        <dbReference type="Proteomes" id="UP000305202"/>
    </source>
</evidence>
<reference evidence="6 7" key="1">
    <citation type="submission" date="2019-04" db="EMBL/GenBank/DDBJ databases">
        <authorList>
            <person name="Li M."/>
            <person name="Gao C."/>
        </authorList>
    </citation>
    <scope>NUCLEOTIDE SEQUENCE [LARGE SCALE GENOMIC DNA]</scope>
    <source>
        <strain evidence="6 7">BGMRC 2031</strain>
    </source>
</reference>
<dbReference type="SUPFAM" id="SSF53850">
    <property type="entry name" value="Periplasmic binding protein-like II"/>
    <property type="match status" value="1"/>
</dbReference>
<organism evidence="6 7">
    <name type="scientific">Martelella alba</name>
    <dbReference type="NCBI Taxonomy" id="2590451"/>
    <lineage>
        <taxon>Bacteria</taxon>
        <taxon>Pseudomonadati</taxon>
        <taxon>Pseudomonadota</taxon>
        <taxon>Alphaproteobacteria</taxon>
        <taxon>Hyphomicrobiales</taxon>
        <taxon>Aurantimonadaceae</taxon>
        <taxon>Martelella</taxon>
    </lineage>
</organism>
<dbReference type="SUPFAM" id="SSF46785">
    <property type="entry name" value="Winged helix' DNA-binding domain"/>
    <property type="match status" value="1"/>
</dbReference>